<dbReference type="PANTHER" id="PTHR32325:SF4">
    <property type="entry name" value="TRYPTOPHANASE"/>
    <property type="match status" value="1"/>
</dbReference>
<organism evidence="1 2">
    <name type="scientific">Kouleothrix aurantiaca</name>
    <dbReference type="NCBI Taxonomy" id="186479"/>
    <lineage>
        <taxon>Bacteria</taxon>
        <taxon>Bacillati</taxon>
        <taxon>Chloroflexota</taxon>
        <taxon>Chloroflexia</taxon>
        <taxon>Chloroflexales</taxon>
        <taxon>Roseiflexineae</taxon>
        <taxon>Roseiflexaceae</taxon>
        <taxon>Kouleothrix</taxon>
    </lineage>
</organism>
<accession>A0A0P9CRG7</accession>
<dbReference type="AlphaFoldDB" id="A0A0P9CRG7"/>
<dbReference type="SUPFAM" id="SSF53383">
    <property type="entry name" value="PLP-dependent transferases"/>
    <property type="match status" value="1"/>
</dbReference>
<comment type="caution">
    <text evidence="1">The sequence shown here is derived from an EMBL/GenBank/DDBJ whole genome shotgun (WGS) entry which is preliminary data.</text>
</comment>
<name>A0A0P9CRG7_9CHLR</name>
<evidence type="ECO:0008006" key="3">
    <source>
        <dbReference type="Google" id="ProtNLM"/>
    </source>
</evidence>
<evidence type="ECO:0000313" key="1">
    <source>
        <dbReference type="EMBL" id="KPV48604.1"/>
    </source>
</evidence>
<dbReference type="PANTHER" id="PTHR32325">
    <property type="entry name" value="BETA-ELIMINATING LYASE-LIKE PROTEIN-RELATED"/>
    <property type="match status" value="1"/>
</dbReference>
<dbReference type="PATRIC" id="fig|186479.3.peg.5135"/>
<dbReference type="InterPro" id="IPR015424">
    <property type="entry name" value="PyrdxlP-dep_Trfase"/>
</dbReference>
<dbReference type="Gene3D" id="3.90.1150.10">
    <property type="entry name" value="Aspartate Aminotransferase, domain 1"/>
    <property type="match status" value="1"/>
</dbReference>
<proteinExistence type="predicted"/>
<reference evidence="1 2" key="1">
    <citation type="submission" date="2015-09" db="EMBL/GenBank/DDBJ databases">
        <title>Draft genome sequence of Kouleothrix aurantiaca JCM 19913.</title>
        <authorList>
            <person name="Hemp J."/>
        </authorList>
    </citation>
    <scope>NUCLEOTIDE SEQUENCE [LARGE SCALE GENOMIC DNA]</scope>
    <source>
        <strain evidence="1 2">COM-B</strain>
    </source>
</reference>
<protein>
    <recommendedName>
        <fullName evidence="3">Tryptophanase</fullName>
    </recommendedName>
</protein>
<dbReference type="InterPro" id="IPR015422">
    <property type="entry name" value="PyrdxlP-dep_Trfase_small"/>
</dbReference>
<dbReference type="Proteomes" id="UP000050509">
    <property type="component" value="Unassembled WGS sequence"/>
</dbReference>
<gene>
    <name evidence="1" type="ORF">SE17_37175</name>
</gene>
<keyword evidence="2" id="KW-1185">Reference proteome</keyword>
<evidence type="ECO:0000313" key="2">
    <source>
        <dbReference type="Proteomes" id="UP000050509"/>
    </source>
</evidence>
<dbReference type="EMBL" id="LJCR01002525">
    <property type="protein sequence ID" value="KPV48604.1"/>
    <property type="molecule type" value="Genomic_DNA"/>
</dbReference>
<sequence length="59" mass="7155">PKLELARRTIPRRVYTQAHMDVVAEAIKAVYDAREQTRGLRMVYEPKYLRFFQARFERL</sequence>
<feature type="non-terminal residue" evidence="1">
    <location>
        <position position="1"/>
    </location>
</feature>